<dbReference type="Proteomes" id="UP001447006">
    <property type="component" value="Segment"/>
</dbReference>
<evidence type="ECO:0000313" key="2">
    <source>
        <dbReference type="Proteomes" id="UP001447006"/>
    </source>
</evidence>
<accession>A0AAX4QN20</accession>
<proteinExistence type="predicted"/>
<reference evidence="1 2" key="1">
    <citation type="submission" date="2024-03" db="EMBL/GenBank/DDBJ databases">
        <title>Complete Genome Sequence of a Pseudomonas fluorescens Bacteriophage UNO-G1W1 isolated from freshwater ice in Nebraska.</title>
        <authorList>
            <person name="Neville A.J."/>
            <person name="Schulze T.T."/>
            <person name="Davis P.H."/>
        </authorList>
    </citation>
    <scope>NUCLEOTIDE SEQUENCE [LARGE SCALE GENOMIC DNA]</scope>
</reference>
<keyword evidence="2" id="KW-1185">Reference proteome</keyword>
<evidence type="ECO:0000313" key="1">
    <source>
        <dbReference type="EMBL" id="XAI98143.1"/>
    </source>
</evidence>
<organism evidence="1 2">
    <name type="scientific">Pseudomonas phage UNO-G1W1</name>
    <dbReference type="NCBI Taxonomy" id="3136609"/>
    <lineage>
        <taxon>Viruses</taxon>
        <taxon>Duplodnaviria</taxon>
        <taxon>Heunggongvirae</taxon>
        <taxon>Uroviricota</taxon>
        <taxon>Caudoviricetes</taxon>
        <taxon>Vandenendeviridae</taxon>
        <taxon>Gorskivirinae</taxon>
        <taxon>Omahavirus</taxon>
        <taxon>Omahavirus UNOG1W1</taxon>
    </lineage>
</organism>
<dbReference type="EMBL" id="PP551948">
    <property type="protein sequence ID" value="XAI98143.1"/>
    <property type="molecule type" value="Genomic_DNA"/>
</dbReference>
<protein>
    <submittedName>
        <fullName evidence="1">Uncharacterized protein</fullName>
    </submittedName>
</protein>
<gene>
    <name evidence="1" type="ORF">ISREJYDI_CDS0124</name>
</gene>
<name>A0AAX4QN20_9CAUD</name>
<sequence>MKVKMRQRPLANFGVANCGCCSRLSWKVHKLDKQVLKEALEDVDVEFSVADSTPGCDPV</sequence>